<dbReference type="AlphaFoldDB" id="X1HTW5"/>
<evidence type="ECO:0008006" key="7">
    <source>
        <dbReference type="Google" id="ProtNLM"/>
    </source>
</evidence>
<dbReference type="Pfam" id="PF02659">
    <property type="entry name" value="Mntp"/>
    <property type="match status" value="1"/>
</dbReference>
<keyword evidence="3 5" id="KW-1133">Transmembrane helix</keyword>
<evidence type="ECO:0000313" key="6">
    <source>
        <dbReference type="EMBL" id="GAH73601.1"/>
    </source>
</evidence>
<feature type="non-terminal residue" evidence="6">
    <location>
        <position position="1"/>
    </location>
</feature>
<feature type="transmembrane region" description="Helical" evidence="5">
    <location>
        <begin position="12"/>
        <end position="31"/>
    </location>
</feature>
<name>X1HTW5_9ZZZZ</name>
<comment type="caution">
    <text evidence="6">The sequence shown here is derived from an EMBL/GenBank/DDBJ whole genome shotgun (WGS) entry which is preliminary data.</text>
</comment>
<feature type="transmembrane region" description="Helical" evidence="5">
    <location>
        <begin position="70"/>
        <end position="92"/>
    </location>
</feature>
<evidence type="ECO:0000256" key="3">
    <source>
        <dbReference type="ARBA" id="ARBA00022989"/>
    </source>
</evidence>
<keyword evidence="1" id="KW-1003">Cell membrane</keyword>
<gene>
    <name evidence="6" type="ORF">S03H2_49593</name>
</gene>
<sequence length="95" mass="10196">QRSNSLRISMLLALAVATSIDAFAVGITLSFLLTRSIAITVIIIGAVTFVLSYAGVYIGKNFGYFFANRIEALGGLVLLGIGTKILLEHLFFLNT</sequence>
<evidence type="ECO:0000256" key="2">
    <source>
        <dbReference type="ARBA" id="ARBA00022692"/>
    </source>
</evidence>
<dbReference type="PANTHER" id="PTHR35529:SF1">
    <property type="entry name" value="MANGANESE EFFLUX PUMP MNTP-RELATED"/>
    <property type="match status" value="1"/>
</dbReference>
<feature type="transmembrane region" description="Helical" evidence="5">
    <location>
        <begin position="37"/>
        <end position="58"/>
    </location>
</feature>
<proteinExistence type="predicted"/>
<reference evidence="6" key="1">
    <citation type="journal article" date="2014" name="Front. Microbiol.">
        <title>High frequency of phylogenetically diverse reductive dehalogenase-homologous genes in deep subseafloor sedimentary metagenomes.</title>
        <authorList>
            <person name="Kawai M."/>
            <person name="Futagami T."/>
            <person name="Toyoda A."/>
            <person name="Takaki Y."/>
            <person name="Nishi S."/>
            <person name="Hori S."/>
            <person name="Arai W."/>
            <person name="Tsubouchi T."/>
            <person name="Morono Y."/>
            <person name="Uchiyama I."/>
            <person name="Ito T."/>
            <person name="Fujiyama A."/>
            <person name="Inagaki F."/>
            <person name="Takami H."/>
        </authorList>
    </citation>
    <scope>NUCLEOTIDE SEQUENCE</scope>
    <source>
        <strain evidence="6">Expedition CK06-06</strain>
    </source>
</reference>
<keyword evidence="2 5" id="KW-0812">Transmembrane</keyword>
<evidence type="ECO:0000256" key="1">
    <source>
        <dbReference type="ARBA" id="ARBA00022475"/>
    </source>
</evidence>
<dbReference type="EMBL" id="BARU01031341">
    <property type="protein sequence ID" value="GAH73601.1"/>
    <property type="molecule type" value="Genomic_DNA"/>
</dbReference>
<evidence type="ECO:0000256" key="5">
    <source>
        <dbReference type="SAM" id="Phobius"/>
    </source>
</evidence>
<protein>
    <recommendedName>
        <fullName evidence="7">Manganese efflux pump MntP</fullName>
    </recommendedName>
</protein>
<organism evidence="6">
    <name type="scientific">marine sediment metagenome</name>
    <dbReference type="NCBI Taxonomy" id="412755"/>
    <lineage>
        <taxon>unclassified sequences</taxon>
        <taxon>metagenomes</taxon>
        <taxon>ecological metagenomes</taxon>
    </lineage>
</organism>
<keyword evidence="4 5" id="KW-0472">Membrane</keyword>
<dbReference type="PANTHER" id="PTHR35529">
    <property type="entry name" value="MANGANESE EFFLUX PUMP MNTP-RELATED"/>
    <property type="match status" value="1"/>
</dbReference>
<dbReference type="InterPro" id="IPR003810">
    <property type="entry name" value="Mntp/YtaF"/>
</dbReference>
<evidence type="ECO:0000256" key="4">
    <source>
        <dbReference type="ARBA" id="ARBA00023136"/>
    </source>
</evidence>
<accession>X1HTW5</accession>